<reference evidence="1 2" key="1">
    <citation type="submission" date="2017-07" db="EMBL/GenBank/DDBJ databases">
        <authorList>
            <person name="Talla V."/>
            <person name="Backstrom N."/>
        </authorList>
    </citation>
    <scope>NUCLEOTIDE SEQUENCE [LARGE SCALE GENOMIC DNA]</scope>
</reference>
<accession>A0A5E4PUX2</accession>
<organism evidence="1 2">
    <name type="scientific">Leptidea sinapis</name>
    <dbReference type="NCBI Taxonomy" id="189913"/>
    <lineage>
        <taxon>Eukaryota</taxon>
        <taxon>Metazoa</taxon>
        <taxon>Ecdysozoa</taxon>
        <taxon>Arthropoda</taxon>
        <taxon>Hexapoda</taxon>
        <taxon>Insecta</taxon>
        <taxon>Pterygota</taxon>
        <taxon>Neoptera</taxon>
        <taxon>Endopterygota</taxon>
        <taxon>Lepidoptera</taxon>
        <taxon>Glossata</taxon>
        <taxon>Ditrysia</taxon>
        <taxon>Papilionoidea</taxon>
        <taxon>Pieridae</taxon>
        <taxon>Dismorphiinae</taxon>
        <taxon>Leptidea</taxon>
    </lineage>
</organism>
<keyword evidence="2" id="KW-1185">Reference proteome</keyword>
<evidence type="ECO:0000313" key="1">
    <source>
        <dbReference type="EMBL" id="VVC88701.1"/>
    </source>
</evidence>
<dbReference type="Proteomes" id="UP000324832">
    <property type="component" value="Unassembled WGS sequence"/>
</dbReference>
<proteinExistence type="predicted"/>
<evidence type="ECO:0000313" key="2">
    <source>
        <dbReference type="Proteomes" id="UP000324832"/>
    </source>
</evidence>
<sequence>MILMKIVNSSIFKTLKSLRDSMRLHQNHQNNRR</sequence>
<dbReference type="AlphaFoldDB" id="A0A5E4PUX2"/>
<name>A0A5E4PUX2_9NEOP</name>
<dbReference type="EMBL" id="FZQP02000371">
    <property type="protein sequence ID" value="VVC88701.1"/>
    <property type="molecule type" value="Genomic_DNA"/>
</dbReference>
<gene>
    <name evidence="1" type="ORF">LSINAPIS_LOCUS2008</name>
</gene>
<protein>
    <submittedName>
        <fullName evidence="1">Uncharacterized protein</fullName>
    </submittedName>
</protein>